<evidence type="ECO:0000256" key="2">
    <source>
        <dbReference type="SAM" id="Phobius"/>
    </source>
</evidence>
<accession>A0A2T0A8Y5</accession>
<comment type="caution">
    <text evidence="3">The sequence shown here is derived from an EMBL/GenBank/DDBJ whole genome shotgun (WGS) entry which is preliminary data.</text>
</comment>
<keyword evidence="2" id="KW-0812">Transmembrane</keyword>
<sequence length="467" mass="50355">MAPIYPHAHPHSLKSPKRANAAILFSILSAILINTLVLALVPRSTPPPAPTSPLSSWLGSGLLRGLLEPEQVLVNEWERRLYLIIHFALLIVFFNGRRRMEDDLGGVETVKIQADSGVKAEEAAREKMLELAQEGVDVSVETVLAGRSVEIWEELGVVFEFVEVRAISPQIMAAHRPLLFSAAFCGFFIAHVASLPPFLFPLCALVVPTLLLWRDYSHLNTFDNLPSGLPPSDLLIAYLFSHPAALHELPRAHRAVEGVPSLFTLLRAGNWSARSENLRRWVCLIIPFLPLPGLASTQQAEPDLEGGQHEAAGPPVELSDVPLPGGYRQRSATPPQLPTTPSARLIQTTPSGALPGTLPPTRPPFATRHSSPFPASGLSVPPTTPTASDGEALVTFPPPPGRAPAPFADDLPSPPLGTLSTSRRPFPSFTTSGMTLQEMGSRSLTEGAALSVTAYRALDDPKRTKSD</sequence>
<dbReference type="EMBL" id="LCTV02000006">
    <property type="protein sequence ID" value="PRQ74477.1"/>
    <property type="molecule type" value="Genomic_DNA"/>
</dbReference>
<reference evidence="3 4" key="1">
    <citation type="journal article" date="2018" name="Elife">
        <title>Functional genomics of lipid metabolism in the oleaginous yeast Rhodosporidium toruloides.</title>
        <authorList>
            <person name="Coradetti S.T."/>
            <person name="Pinel D."/>
            <person name="Geiselman G."/>
            <person name="Ito M."/>
            <person name="Mondo S."/>
            <person name="Reilly M.C."/>
            <person name="Cheng Y.F."/>
            <person name="Bauer S."/>
            <person name="Grigoriev I."/>
            <person name="Gladden J.M."/>
            <person name="Simmons B.A."/>
            <person name="Brem R."/>
            <person name="Arkin A.P."/>
            <person name="Skerker J.M."/>
        </authorList>
    </citation>
    <scope>NUCLEOTIDE SEQUENCE [LARGE SCALE GENOMIC DNA]</scope>
    <source>
        <strain evidence="3 4">NBRC 0880</strain>
    </source>
</reference>
<protein>
    <recommendedName>
        <fullName evidence="5">Proteophosphoglycan ppg4</fullName>
    </recommendedName>
</protein>
<evidence type="ECO:0000313" key="3">
    <source>
        <dbReference type="EMBL" id="PRQ74477.1"/>
    </source>
</evidence>
<name>A0A2T0A8Y5_RHOTO</name>
<gene>
    <name evidence="3" type="ORF">AAT19DRAFT_14830</name>
</gene>
<feature type="region of interest" description="Disordered" evidence="1">
    <location>
        <begin position="298"/>
        <end position="363"/>
    </location>
</feature>
<feature type="transmembrane region" description="Helical" evidence="2">
    <location>
        <begin position="178"/>
        <end position="200"/>
    </location>
</feature>
<feature type="transmembrane region" description="Helical" evidence="2">
    <location>
        <begin position="21"/>
        <end position="41"/>
    </location>
</feature>
<feature type="compositionally biased region" description="Polar residues" evidence="1">
    <location>
        <begin position="330"/>
        <end position="351"/>
    </location>
</feature>
<keyword evidence="2" id="KW-1133">Transmembrane helix</keyword>
<organism evidence="3 4">
    <name type="scientific">Rhodotorula toruloides</name>
    <name type="common">Yeast</name>
    <name type="synonym">Rhodosporidium toruloides</name>
    <dbReference type="NCBI Taxonomy" id="5286"/>
    <lineage>
        <taxon>Eukaryota</taxon>
        <taxon>Fungi</taxon>
        <taxon>Dikarya</taxon>
        <taxon>Basidiomycota</taxon>
        <taxon>Pucciniomycotina</taxon>
        <taxon>Microbotryomycetes</taxon>
        <taxon>Sporidiobolales</taxon>
        <taxon>Sporidiobolaceae</taxon>
        <taxon>Rhodotorula</taxon>
    </lineage>
</organism>
<dbReference type="Proteomes" id="UP000239560">
    <property type="component" value="Unassembled WGS sequence"/>
</dbReference>
<evidence type="ECO:0008006" key="5">
    <source>
        <dbReference type="Google" id="ProtNLM"/>
    </source>
</evidence>
<evidence type="ECO:0000256" key="1">
    <source>
        <dbReference type="SAM" id="MobiDB-lite"/>
    </source>
</evidence>
<evidence type="ECO:0000313" key="4">
    <source>
        <dbReference type="Proteomes" id="UP000239560"/>
    </source>
</evidence>
<keyword evidence="2" id="KW-0472">Membrane</keyword>
<proteinExistence type="predicted"/>
<dbReference type="AlphaFoldDB" id="A0A2T0A8Y5"/>
<feature type="transmembrane region" description="Helical" evidence="2">
    <location>
        <begin position="80"/>
        <end position="96"/>
    </location>
</feature>